<protein>
    <submittedName>
        <fullName evidence="2">Uncharacterized protein</fullName>
    </submittedName>
</protein>
<proteinExistence type="predicted"/>
<sequence length="20" mass="2338">MSKLKFKMGDSAKENRQLLI</sequence>
<accession>K3UP15</accession>
<name>K3UP15_FUSPC</name>
<dbReference type="GeneID" id="20364375"/>
<evidence type="ECO:0000313" key="2">
    <source>
        <dbReference type="EMBL" id="EKJ74066.1"/>
    </source>
</evidence>
<evidence type="ECO:0000313" key="3">
    <source>
        <dbReference type="Proteomes" id="UP000007978"/>
    </source>
</evidence>
<evidence type="ECO:0000256" key="1">
    <source>
        <dbReference type="SAM" id="MobiDB-lite"/>
    </source>
</evidence>
<dbReference type="Proteomes" id="UP000007978">
    <property type="component" value="Unassembled WGS sequence"/>
</dbReference>
<comment type="caution">
    <text evidence="2">The sequence shown here is derived from an EMBL/GenBank/DDBJ whole genome shotgun (WGS) entry which is preliminary data.</text>
</comment>
<dbReference type="HOGENOM" id="CLU_3428528_0_0_1"/>
<reference evidence="2 3" key="1">
    <citation type="journal article" date="2012" name="PLoS Pathog.">
        <title>Comparative pathogenomics reveals horizontally acquired novel virulence genes in fungi infecting cereal hosts.</title>
        <authorList>
            <person name="Gardiner D.M."/>
            <person name="McDonald M.C."/>
            <person name="Covarelli L."/>
            <person name="Solomon P.S."/>
            <person name="Rusu A.G."/>
            <person name="Marshall M."/>
            <person name="Kazan K."/>
            <person name="Chakraborty S."/>
            <person name="McDonald B.A."/>
            <person name="Manners J.M."/>
        </authorList>
    </citation>
    <scope>NUCLEOTIDE SEQUENCE [LARGE SCALE GENOMIC DNA]</scope>
    <source>
        <strain evidence="2 3">CS3096</strain>
    </source>
</reference>
<gene>
    <name evidence="2" type="ORF">FPSE_05757</name>
</gene>
<dbReference type="AlphaFoldDB" id="K3UP15"/>
<dbReference type="RefSeq" id="XP_061844445.1">
    <property type="nucleotide sequence ID" value="XM_061988442.1"/>
</dbReference>
<dbReference type="EMBL" id="AFNW01000121">
    <property type="protein sequence ID" value="EKJ74066.1"/>
    <property type="molecule type" value="Genomic_DNA"/>
</dbReference>
<keyword evidence="3" id="KW-1185">Reference proteome</keyword>
<feature type="region of interest" description="Disordered" evidence="1">
    <location>
        <begin position="1"/>
        <end position="20"/>
    </location>
</feature>
<organism evidence="2 3">
    <name type="scientific">Fusarium pseudograminearum (strain CS3096)</name>
    <name type="common">Wheat and barley crown-rot fungus</name>
    <dbReference type="NCBI Taxonomy" id="1028729"/>
    <lineage>
        <taxon>Eukaryota</taxon>
        <taxon>Fungi</taxon>
        <taxon>Dikarya</taxon>
        <taxon>Ascomycota</taxon>
        <taxon>Pezizomycotina</taxon>
        <taxon>Sordariomycetes</taxon>
        <taxon>Hypocreomycetidae</taxon>
        <taxon>Hypocreales</taxon>
        <taxon>Nectriaceae</taxon>
        <taxon>Fusarium</taxon>
    </lineage>
</organism>
<feature type="compositionally biased region" description="Basic and acidic residues" evidence="1">
    <location>
        <begin position="7"/>
        <end position="20"/>
    </location>
</feature>